<feature type="domain" description="EVE" evidence="6">
    <location>
        <begin position="115"/>
        <end position="272"/>
    </location>
</feature>
<dbReference type="PRINTS" id="PR00929">
    <property type="entry name" value="ATHOOK"/>
</dbReference>
<keyword evidence="8" id="KW-1185">Reference proteome</keyword>
<dbReference type="GO" id="GO:0003677">
    <property type="term" value="F:DNA binding"/>
    <property type="evidence" value="ECO:0007669"/>
    <property type="project" value="InterPro"/>
</dbReference>
<dbReference type="SUPFAM" id="SSF88697">
    <property type="entry name" value="PUA domain-like"/>
    <property type="match status" value="1"/>
</dbReference>
<keyword evidence="3" id="KW-0597">Phosphoprotein</keyword>
<proteinExistence type="predicted"/>
<dbReference type="Pfam" id="PF01878">
    <property type="entry name" value="EVE"/>
    <property type="match status" value="1"/>
</dbReference>
<dbReference type="CDD" id="cd21133">
    <property type="entry name" value="EVE"/>
    <property type="match status" value="1"/>
</dbReference>
<evidence type="ECO:0000256" key="5">
    <source>
        <dbReference type="SAM" id="MobiDB-lite"/>
    </source>
</evidence>
<dbReference type="GO" id="GO:0005634">
    <property type="term" value="C:nucleus"/>
    <property type="evidence" value="ECO:0007669"/>
    <property type="project" value="UniProtKB-SubCell"/>
</dbReference>
<name>A0A8E2ENN8_9PEZI</name>
<evidence type="ECO:0000256" key="4">
    <source>
        <dbReference type="ARBA" id="ARBA00023242"/>
    </source>
</evidence>
<dbReference type="PANTHER" id="PTHR14087">
    <property type="entry name" value="THYMOCYTE NUCLEAR PROTEIN 1"/>
    <property type="match status" value="1"/>
</dbReference>
<dbReference type="OrthoDB" id="41445at2759"/>
<dbReference type="Proteomes" id="UP000250140">
    <property type="component" value="Unassembled WGS sequence"/>
</dbReference>
<dbReference type="InterPro" id="IPR015947">
    <property type="entry name" value="PUA-like_sf"/>
</dbReference>
<dbReference type="InterPro" id="IPR052181">
    <property type="entry name" value="5hmC_binding"/>
</dbReference>
<evidence type="ECO:0000259" key="6">
    <source>
        <dbReference type="Pfam" id="PF01878"/>
    </source>
</evidence>
<gene>
    <name evidence="7" type="ORF">AOQ84DRAFT_266195</name>
</gene>
<dbReference type="PANTHER" id="PTHR14087:SF7">
    <property type="entry name" value="THYMOCYTE NUCLEAR PROTEIN 1"/>
    <property type="match status" value="1"/>
</dbReference>
<dbReference type="InterPro" id="IPR017956">
    <property type="entry name" value="AT_hook_DNA-bd_motif"/>
</dbReference>
<organism evidence="7 8">
    <name type="scientific">Glonium stellatum</name>
    <dbReference type="NCBI Taxonomy" id="574774"/>
    <lineage>
        <taxon>Eukaryota</taxon>
        <taxon>Fungi</taxon>
        <taxon>Dikarya</taxon>
        <taxon>Ascomycota</taxon>
        <taxon>Pezizomycotina</taxon>
        <taxon>Dothideomycetes</taxon>
        <taxon>Pleosporomycetidae</taxon>
        <taxon>Gloniales</taxon>
        <taxon>Gloniaceae</taxon>
        <taxon>Glonium</taxon>
    </lineage>
</organism>
<feature type="compositionally biased region" description="Low complexity" evidence="5">
    <location>
        <begin position="77"/>
        <end position="106"/>
    </location>
</feature>
<accession>A0A8E2ENN8</accession>
<dbReference type="AlphaFoldDB" id="A0A8E2ENN8"/>
<sequence length="274" mass="29782">PKSELTAKPASTAAKEPSAGLGKKRGRPAADNTGDSAPVPKKQRGRPPGSTKSSSTPPTERRGRPKGALNKAKTEISKITAKASKSTAKAKPAKAAGKKAAAPTADAAEDDGPHYWLMKAEPESRIENGQDVKFSIDDLMASDKPEPWDGVRNYGARNNMMAMKVGELAFFYHSNCKVPGIAGIMEIAQESSVDESAFDENHPYFDEKSSRDNPKWHLVHVAFKQKFPEIISLETLRSHAEPNGPLEDMQLVKQSRLSVTKVTKAEWDFIMSLA</sequence>
<evidence type="ECO:0000313" key="7">
    <source>
        <dbReference type="EMBL" id="OCL02019.1"/>
    </source>
</evidence>
<evidence type="ECO:0000256" key="2">
    <source>
        <dbReference type="ARBA" id="ARBA00014654"/>
    </source>
</evidence>
<dbReference type="EMBL" id="KV751018">
    <property type="protein sequence ID" value="OCL02019.1"/>
    <property type="molecule type" value="Genomic_DNA"/>
</dbReference>
<evidence type="ECO:0000313" key="8">
    <source>
        <dbReference type="Proteomes" id="UP000250140"/>
    </source>
</evidence>
<dbReference type="InterPro" id="IPR002740">
    <property type="entry name" value="EVE_domain"/>
</dbReference>
<reference evidence="7 8" key="1">
    <citation type="journal article" date="2016" name="Nat. Commun.">
        <title>Ectomycorrhizal ecology is imprinted in the genome of the dominant symbiotic fungus Cenococcum geophilum.</title>
        <authorList>
            <consortium name="DOE Joint Genome Institute"/>
            <person name="Peter M."/>
            <person name="Kohler A."/>
            <person name="Ohm R.A."/>
            <person name="Kuo A."/>
            <person name="Krutzmann J."/>
            <person name="Morin E."/>
            <person name="Arend M."/>
            <person name="Barry K.W."/>
            <person name="Binder M."/>
            <person name="Choi C."/>
            <person name="Clum A."/>
            <person name="Copeland A."/>
            <person name="Grisel N."/>
            <person name="Haridas S."/>
            <person name="Kipfer T."/>
            <person name="LaButti K."/>
            <person name="Lindquist E."/>
            <person name="Lipzen A."/>
            <person name="Maire R."/>
            <person name="Meier B."/>
            <person name="Mihaltcheva S."/>
            <person name="Molinier V."/>
            <person name="Murat C."/>
            <person name="Poggeler S."/>
            <person name="Quandt C.A."/>
            <person name="Sperisen C."/>
            <person name="Tritt A."/>
            <person name="Tisserant E."/>
            <person name="Crous P.W."/>
            <person name="Henrissat B."/>
            <person name="Nehls U."/>
            <person name="Egli S."/>
            <person name="Spatafora J.W."/>
            <person name="Grigoriev I.V."/>
            <person name="Martin F.M."/>
        </authorList>
    </citation>
    <scope>NUCLEOTIDE SEQUENCE [LARGE SCALE GENOMIC DNA]</scope>
    <source>
        <strain evidence="7 8">CBS 207.34</strain>
    </source>
</reference>
<feature type="region of interest" description="Disordered" evidence="5">
    <location>
        <begin position="1"/>
        <end position="110"/>
    </location>
</feature>
<comment type="subcellular location">
    <subcellularLocation>
        <location evidence="1">Nucleus</location>
    </subcellularLocation>
</comment>
<keyword evidence="4" id="KW-0539">Nucleus</keyword>
<feature type="non-terminal residue" evidence="7">
    <location>
        <position position="274"/>
    </location>
</feature>
<dbReference type="FunFam" id="3.10.590.10:FF:000003">
    <property type="entry name" value="Thymocyte nuclear protein 1"/>
    <property type="match status" value="1"/>
</dbReference>
<dbReference type="InterPro" id="IPR047197">
    <property type="entry name" value="THYN1-like_EVE"/>
</dbReference>
<feature type="compositionally biased region" description="Low complexity" evidence="5">
    <location>
        <begin position="46"/>
        <end position="58"/>
    </location>
</feature>
<protein>
    <recommendedName>
        <fullName evidence="2">Thymocyte nuclear protein 1</fullName>
    </recommendedName>
</protein>
<dbReference type="Gene3D" id="3.10.590.10">
    <property type="entry name" value="ph1033 like domains"/>
    <property type="match status" value="1"/>
</dbReference>
<feature type="non-terminal residue" evidence="7">
    <location>
        <position position="1"/>
    </location>
</feature>
<evidence type="ECO:0000256" key="1">
    <source>
        <dbReference type="ARBA" id="ARBA00004123"/>
    </source>
</evidence>
<evidence type="ECO:0000256" key="3">
    <source>
        <dbReference type="ARBA" id="ARBA00022553"/>
    </source>
</evidence>